<dbReference type="Gene3D" id="1.10.10.10">
    <property type="entry name" value="Winged helix-like DNA-binding domain superfamily/Winged helix DNA-binding domain"/>
    <property type="match status" value="1"/>
</dbReference>
<dbReference type="Pfam" id="PF07729">
    <property type="entry name" value="FCD"/>
    <property type="match status" value="1"/>
</dbReference>
<name>A0ABV7LZ71_9GAMM</name>
<dbReference type="SUPFAM" id="SSF48008">
    <property type="entry name" value="GntR ligand-binding domain-like"/>
    <property type="match status" value="1"/>
</dbReference>
<dbReference type="RefSeq" id="WP_019017348.1">
    <property type="nucleotide sequence ID" value="NZ_BMXD01000003.1"/>
</dbReference>
<dbReference type="PROSITE" id="PS50949">
    <property type="entry name" value="HTH_GNTR"/>
    <property type="match status" value="1"/>
</dbReference>
<keyword evidence="6" id="KW-1185">Reference proteome</keyword>
<organism evidence="5 6">
    <name type="scientific">Modicisalibacter luteus</name>
    <dbReference type="NCBI Taxonomy" id="453962"/>
    <lineage>
        <taxon>Bacteria</taxon>
        <taxon>Pseudomonadati</taxon>
        <taxon>Pseudomonadota</taxon>
        <taxon>Gammaproteobacteria</taxon>
        <taxon>Oceanospirillales</taxon>
        <taxon>Halomonadaceae</taxon>
        <taxon>Modicisalibacter</taxon>
    </lineage>
</organism>
<dbReference type="InterPro" id="IPR000524">
    <property type="entry name" value="Tscrpt_reg_HTH_GntR"/>
</dbReference>
<accession>A0ABV7LZ71</accession>
<reference evidence="6" key="1">
    <citation type="journal article" date="2019" name="Int. J. Syst. Evol. Microbiol.">
        <title>The Global Catalogue of Microorganisms (GCM) 10K type strain sequencing project: providing services to taxonomists for standard genome sequencing and annotation.</title>
        <authorList>
            <consortium name="The Broad Institute Genomics Platform"/>
            <consortium name="The Broad Institute Genome Sequencing Center for Infectious Disease"/>
            <person name="Wu L."/>
            <person name="Ma J."/>
        </authorList>
    </citation>
    <scope>NUCLEOTIDE SEQUENCE [LARGE SCALE GENOMIC DNA]</scope>
    <source>
        <strain evidence="6">KCTC 12847</strain>
    </source>
</reference>
<dbReference type="InterPro" id="IPR008920">
    <property type="entry name" value="TF_FadR/GntR_C"/>
</dbReference>
<dbReference type="SMART" id="SM00345">
    <property type="entry name" value="HTH_GNTR"/>
    <property type="match status" value="1"/>
</dbReference>
<comment type="caution">
    <text evidence="5">The sequence shown here is derived from an EMBL/GenBank/DDBJ whole genome shotgun (WGS) entry which is preliminary data.</text>
</comment>
<dbReference type="InterPro" id="IPR011711">
    <property type="entry name" value="GntR_C"/>
</dbReference>
<sequence length="229" mass="26050">MDAKRGVTLPNLRQRNLVDQVADVLTEAIIDRRFKPGERLSEMQLSRDMGISRAPLREAARLLESRGFLVSRPGRGFFVRELDRADLADVFDLRLCLERHAFRLLVASFSPEMHMTLNRQVEVMCDVARDSEDNRKIEEDIRFHRMIFEMAGNSRLLKTFNDLAHELRLCMALIGITHSDPGSISTSHWRLIEALASGDPARCEAAVDYHIGIARHYILQGISDPQGTP</sequence>
<dbReference type="SMART" id="SM00895">
    <property type="entry name" value="FCD"/>
    <property type="match status" value="1"/>
</dbReference>
<evidence type="ECO:0000313" key="6">
    <source>
        <dbReference type="Proteomes" id="UP001595640"/>
    </source>
</evidence>
<keyword evidence="3" id="KW-0804">Transcription</keyword>
<evidence type="ECO:0000256" key="2">
    <source>
        <dbReference type="ARBA" id="ARBA00023125"/>
    </source>
</evidence>
<evidence type="ECO:0000256" key="3">
    <source>
        <dbReference type="ARBA" id="ARBA00023163"/>
    </source>
</evidence>
<protein>
    <submittedName>
        <fullName evidence="5">GntR family transcriptional regulator</fullName>
    </submittedName>
</protein>
<dbReference type="Gene3D" id="1.20.120.530">
    <property type="entry name" value="GntR ligand-binding domain-like"/>
    <property type="match status" value="1"/>
</dbReference>
<dbReference type="PANTHER" id="PTHR43537:SF45">
    <property type="entry name" value="GNTR FAMILY REGULATORY PROTEIN"/>
    <property type="match status" value="1"/>
</dbReference>
<dbReference type="InterPro" id="IPR036390">
    <property type="entry name" value="WH_DNA-bd_sf"/>
</dbReference>
<dbReference type="Pfam" id="PF00392">
    <property type="entry name" value="GntR"/>
    <property type="match status" value="1"/>
</dbReference>
<dbReference type="Proteomes" id="UP001595640">
    <property type="component" value="Unassembled WGS sequence"/>
</dbReference>
<dbReference type="InterPro" id="IPR036388">
    <property type="entry name" value="WH-like_DNA-bd_sf"/>
</dbReference>
<evidence type="ECO:0000313" key="5">
    <source>
        <dbReference type="EMBL" id="MFC3291897.1"/>
    </source>
</evidence>
<dbReference type="CDD" id="cd07377">
    <property type="entry name" value="WHTH_GntR"/>
    <property type="match status" value="1"/>
</dbReference>
<evidence type="ECO:0000256" key="1">
    <source>
        <dbReference type="ARBA" id="ARBA00023015"/>
    </source>
</evidence>
<gene>
    <name evidence="5" type="ORF">ACFOEI_07425</name>
</gene>
<keyword evidence="2" id="KW-0238">DNA-binding</keyword>
<dbReference type="PANTHER" id="PTHR43537">
    <property type="entry name" value="TRANSCRIPTIONAL REGULATOR, GNTR FAMILY"/>
    <property type="match status" value="1"/>
</dbReference>
<evidence type="ECO:0000259" key="4">
    <source>
        <dbReference type="PROSITE" id="PS50949"/>
    </source>
</evidence>
<keyword evidence="1" id="KW-0805">Transcription regulation</keyword>
<proteinExistence type="predicted"/>
<feature type="domain" description="HTH gntR-type" evidence="4">
    <location>
        <begin position="15"/>
        <end position="82"/>
    </location>
</feature>
<dbReference type="SUPFAM" id="SSF46785">
    <property type="entry name" value="Winged helix' DNA-binding domain"/>
    <property type="match status" value="1"/>
</dbReference>
<dbReference type="EMBL" id="JBHRUH010000012">
    <property type="protein sequence ID" value="MFC3291897.1"/>
    <property type="molecule type" value="Genomic_DNA"/>
</dbReference>